<name>A0A0X3BP46_9EURY</name>
<evidence type="ECO:0000313" key="2">
    <source>
        <dbReference type="EMBL" id="NQS78413.1"/>
    </source>
</evidence>
<dbReference type="OrthoDB" id="377783at2157"/>
<reference evidence="1 3" key="1">
    <citation type="submission" date="2016-01" db="EMBL/GenBank/DDBJ databases">
        <authorList>
            <person name="Manzoor S."/>
        </authorList>
    </citation>
    <scope>NUCLEOTIDE SEQUENCE [LARGE SCALE GENOMIC DNA]</scope>
    <source>
        <strain evidence="1">Methanoculleus sp MAB1</strain>
    </source>
</reference>
<evidence type="ECO:0000313" key="1">
    <source>
        <dbReference type="EMBL" id="CVK33315.1"/>
    </source>
</evidence>
<evidence type="ECO:0000313" key="3">
    <source>
        <dbReference type="Proteomes" id="UP000069850"/>
    </source>
</evidence>
<gene>
    <name evidence="2" type="ORF">HQQ74_06880</name>
    <name evidence="1" type="ORF">MMAB1_2102</name>
</gene>
<dbReference type="RefSeq" id="WP_062264214.1">
    <property type="nucleotide sequence ID" value="NZ_LT158599.1"/>
</dbReference>
<dbReference type="Proteomes" id="UP000069850">
    <property type="component" value="Chromosome 1"/>
</dbReference>
<dbReference type="KEGG" id="mema:MMAB1_2102"/>
<protein>
    <submittedName>
        <fullName evidence="1">Uncharacterized protein</fullName>
    </submittedName>
</protein>
<proteinExistence type="predicted"/>
<dbReference type="EMBL" id="JABMJE010000085">
    <property type="protein sequence ID" value="NQS78413.1"/>
    <property type="molecule type" value="Genomic_DNA"/>
</dbReference>
<dbReference type="EMBL" id="LT158599">
    <property type="protein sequence ID" value="CVK33315.1"/>
    <property type="molecule type" value="Genomic_DNA"/>
</dbReference>
<dbReference type="Proteomes" id="UP000737555">
    <property type="component" value="Unassembled WGS sequence"/>
</dbReference>
<sequence>MREFRRATAALKRGPSVETLVMEAATWRIRDIVVQAVASAGRDPTATMKALGVVKTRYEQECSRRLARLEDREVLGLHRRRTDYPDIYQGLNTIEDPDDIEVVLDAHDLALLLPGLVLWTGDGAHIMRNREQVLDLTGLYDLRFLGDVQE</sequence>
<dbReference type="AlphaFoldDB" id="A0A0X3BP46"/>
<dbReference type="GeneID" id="27137818"/>
<organism evidence="1 3">
    <name type="scientific">Methanoculleus bourgensis</name>
    <dbReference type="NCBI Taxonomy" id="83986"/>
    <lineage>
        <taxon>Archaea</taxon>
        <taxon>Methanobacteriati</taxon>
        <taxon>Methanobacteriota</taxon>
        <taxon>Stenosarchaea group</taxon>
        <taxon>Methanomicrobia</taxon>
        <taxon>Methanomicrobiales</taxon>
        <taxon>Methanomicrobiaceae</taxon>
        <taxon>Methanoculleus</taxon>
    </lineage>
</organism>
<accession>A0A0X3BP46</accession>
<reference evidence="2" key="2">
    <citation type="submission" date="2020-05" db="EMBL/GenBank/DDBJ databases">
        <title>The first insight into the ecology of ammonia-tolerant syntrophic propionate oxidizing bacteria.</title>
        <authorList>
            <person name="Singh A."/>
            <person name="Schnurer A."/>
            <person name="Westerholm M."/>
        </authorList>
    </citation>
    <scope>NUCLEOTIDE SEQUENCE</scope>
    <source>
        <strain evidence="2">MAG54</strain>
    </source>
</reference>